<dbReference type="EMBL" id="MN739883">
    <property type="protein sequence ID" value="QHT75858.1"/>
    <property type="molecule type" value="Genomic_DNA"/>
</dbReference>
<name>A0A6C0H5L6_9ZZZZ</name>
<proteinExistence type="predicted"/>
<feature type="compositionally biased region" description="Basic residues" evidence="1">
    <location>
        <begin position="82"/>
        <end position="103"/>
    </location>
</feature>
<feature type="region of interest" description="Disordered" evidence="1">
    <location>
        <begin position="1"/>
        <end position="115"/>
    </location>
</feature>
<sequence>MTKKKNIKKGGGLWDWWTNKNPVSTETDKEKKNWWDNLKGFWGDKKNEVQPKQNLGENIPTPAPAPVQQPPPQTLNSSISGGKKRKKRKTIRKKRGGNYKTVHHSNMAKPTYWLN</sequence>
<evidence type="ECO:0000313" key="2">
    <source>
        <dbReference type="EMBL" id="QHT75858.1"/>
    </source>
</evidence>
<dbReference type="AlphaFoldDB" id="A0A6C0H5L6"/>
<organism evidence="2">
    <name type="scientific">viral metagenome</name>
    <dbReference type="NCBI Taxonomy" id="1070528"/>
    <lineage>
        <taxon>unclassified sequences</taxon>
        <taxon>metagenomes</taxon>
        <taxon>organismal metagenomes</taxon>
    </lineage>
</organism>
<reference evidence="2" key="1">
    <citation type="journal article" date="2020" name="Nature">
        <title>Giant virus diversity and host interactions through global metagenomics.</title>
        <authorList>
            <person name="Schulz F."/>
            <person name="Roux S."/>
            <person name="Paez-Espino D."/>
            <person name="Jungbluth S."/>
            <person name="Walsh D.A."/>
            <person name="Denef V.J."/>
            <person name="McMahon K.D."/>
            <person name="Konstantinidis K.T."/>
            <person name="Eloe-Fadrosh E.A."/>
            <person name="Kyrpides N.C."/>
            <person name="Woyke T."/>
        </authorList>
    </citation>
    <scope>NUCLEOTIDE SEQUENCE</scope>
    <source>
        <strain evidence="2">GVMAG-M-3300023179-71</strain>
    </source>
</reference>
<accession>A0A6C0H5L6</accession>
<evidence type="ECO:0000256" key="1">
    <source>
        <dbReference type="SAM" id="MobiDB-lite"/>
    </source>
</evidence>
<feature type="compositionally biased region" description="Pro residues" evidence="1">
    <location>
        <begin position="61"/>
        <end position="73"/>
    </location>
</feature>
<protein>
    <submittedName>
        <fullName evidence="2">Uncharacterized protein</fullName>
    </submittedName>
</protein>